<dbReference type="Proteomes" id="UP000283210">
    <property type="component" value="Chromosome 18"/>
</dbReference>
<organism evidence="7 8">
    <name type="scientific">Oryzias javanicus</name>
    <name type="common">Javanese ricefish</name>
    <name type="synonym">Aplocheilus javanicus</name>
    <dbReference type="NCBI Taxonomy" id="123683"/>
    <lineage>
        <taxon>Eukaryota</taxon>
        <taxon>Metazoa</taxon>
        <taxon>Chordata</taxon>
        <taxon>Craniata</taxon>
        <taxon>Vertebrata</taxon>
        <taxon>Euteleostomi</taxon>
        <taxon>Actinopterygii</taxon>
        <taxon>Neopterygii</taxon>
        <taxon>Teleostei</taxon>
        <taxon>Neoteleostei</taxon>
        <taxon>Acanthomorphata</taxon>
        <taxon>Ovalentaria</taxon>
        <taxon>Atherinomorphae</taxon>
        <taxon>Beloniformes</taxon>
        <taxon>Adrianichthyidae</taxon>
        <taxon>Oryziinae</taxon>
        <taxon>Oryzias</taxon>
    </lineage>
</organism>
<dbReference type="EMBL" id="CM012454">
    <property type="protein sequence ID" value="RVE60814.1"/>
    <property type="molecule type" value="Genomic_DNA"/>
</dbReference>
<dbReference type="InterPro" id="IPR018957">
    <property type="entry name" value="Znf_C3HC4_RING-type"/>
</dbReference>
<dbReference type="InterPro" id="IPR051051">
    <property type="entry name" value="E3_ubiq-ligase_TRIM/RNF"/>
</dbReference>
<feature type="domain" description="RING-type" evidence="6">
    <location>
        <begin position="20"/>
        <end position="62"/>
    </location>
</feature>
<dbReference type="PANTHER" id="PTHR25465">
    <property type="entry name" value="B-BOX DOMAIN CONTAINING"/>
    <property type="match status" value="1"/>
</dbReference>
<sequence length="144" mass="16445">MLNRESNENPNREEEQLSSCSLCQEVPKDPVSTSCGHWFSRQCITSYGDQKDPSGLCSCPQCAETSRSREGLENFSQNRTVQTDVGLKELLDEHQMSEDVLEELDLKHYNTVEEGRWRLIAAVNNCKKFRLSGLMKSSEEDPNR</sequence>
<protein>
    <recommendedName>
        <fullName evidence="6">RING-type domain-containing protein</fullName>
    </recommendedName>
</protein>
<evidence type="ECO:0000256" key="3">
    <source>
        <dbReference type="ARBA" id="ARBA00022833"/>
    </source>
</evidence>
<gene>
    <name evidence="7" type="ORF">OJAV_G00184420</name>
</gene>
<keyword evidence="2 4" id="KW-0863">Zinc-finger</keyword>
<keyword evidence="1" id="KW-0479">Metal-binding</keyword>
<dbReference type="AlphaFoldDB" id="A0A437CEW1"/>
<dbReference type="Gene3D" id="3.30.40.10">
    <property type="entry name" value="Zinc/RING finger domain, C3HC4 (zinc finger)"/>
    <property type="match status" value="1"/>
</dbReference>
<dbReference type="InterPro" id="IPR013083">
    <property type="entry name" value="Znf_RING/FYVE/PHD"/>
</dbReference>
<evidence type="ECO:0000256" key="1">
    <source>
        <dbReference type="ARBA" id="ARBA00022723"/>
    </source>
</evidence>
<dbReference type="Pfam" id="PF00097">
    <property type="entry name" value="zf-C3HC4"/>
    <property type="match status" value="1"/>
</dbReference>
<feature type="compositionally biased region" description="Basic and acidic residues" evidence="5">
    <location>
        <begin position="1"/>
        <end position="15"/>
    </location>
</feature>
<reference evidence="7 8" key="2">
    <citation type="submission" date="2019-01" db="EMBL/GenBank/DDBJ databases">
        <title>A chromosome length genome reference of the Java medaka (oryzias javanicus).</title>
        <authorList>
            <person name="Herpin A."/>
            <person name="Takehana Y."/>
            <person name="Naruse K."/>
            <person name="Ansai S."/>
            <person name="Kawaguchi M."/>
        </authorList>
    </citation>
    <scope>NUCLEOTIDE SEQUENCE [LARGE SCALE GENOMIC DNA]</scope>
    <source>
        <strain evidence="7">RS831</strain>
        <tissue evidence="7">Whole body</tissue>
    </source>
</reference>
<dbReference type="PANTHER" id="PTHR25465:SF14">
    <property type="entry name" value="E3 UBIQUITIN-PROTEIN LIGASE TRIM65"/>
    <property type="match status" value="1"/>
</dbReference>
<name>A0A437CEW1_ORYJA</name>
<evidence type="ECO:0000313" key="8">
    <source>
        <dbReference type="Proteomes" id="UP000283210"/>
    </source>
</evidence>
<dbReference type="PROSITE" id="PS50089">
    <property type="entry name" value="ZF_RING_2"/>
    <property type="match status" value="1"/>
</dbReference>
<dbReference type="OrthoDB" id="654191at2759"/>
<dbReference type="SUPFAM" id="SSF57850">
    <property type="entry name" value="RING/U-box"/>
    <property type="match status" value="1"/>
</dbReference>
<keyword evidence="8" id="KW-1185">Reference proteome</keyword>
<feature type="region of interest" description="Disordered" evidence="5">
    <location>
        <begin position="1"/>
        <end position="20"/>
    </location>
</feature>
<reference evidence="7 8" key="1">
    <citation type="submission" date="2018-11" db="EMBL/GenBank/DDBJ databases">
        <authorList>
            <person name="Lopez-Roques C."/>
            <person name="Donnadieu C."/>
            <person name="Bouchez O."/>
            <person name="Klopp C."/>
            <person name="Cabau C."/>
            <person name="Zahm M."/>
        </authorList>
    </citation>
    <scope>NUCLEOTIDE SEQUENCE [LARGE SCALE GENOMIC DNA]</scope>
    <source>
        <strain evidence="7">RS831</strain>
        <tissue evidence="7">Whole body</tissue>
    </source>
</reference>
<evidence type="ECO:0000256" key="4">
    <source>
        <dbReference type="PROSITE-ProRule" id="PRU00175"/>
    </source>
</evidence>
<dbReference type="SMART" id="SM00184">
    <property type="entry name" value="RING"/>
    <property type="match status" value="1"/>
</dbReference>
<keyword evidence="3" id="KW-0862">Zinc</keyword>
<evidence type="ECO:0000256" key="5">
    <source>
        <dbReference type="SAM" id="MobiDB-lite"/>
    </source>
</evidence>
<evidence type="ECO:0000256" key="2">
    <source>
        <dbReference type="ARBA" id="ARBA00022771"/>
    </source>
</evidence>
<evidence type="ECO:0000313" key="7">
    <source>
        <dbReference type="EMBL" id="RVE60814.1"/>
    </source>
</evidence>
<evidence type="ECO:0000259" key="6">
    <source>
        <dbReference type="PROSITE" id="PS50089"/>
    </source>
</evidence>
<accession>A0A437CEW1</accession>
<dbReference type="GO" id="GO:0008270">
    <property type="term" value="F:zinc ion binding"/>
    <property type="evidence" value="ECO:0007669"/>
    <property type="project" value="UniProtKB-KW"/>
</dbReference>
<proteinExistence type="predicted"/>
<dbReference type="InterPro" id="IPR001841">
    <property type="entry name" value="Znf_RING"/>
</dbReference>